<evidence type="ECO:0000259" key="1">
    <source>
        <dbReference type="Pfam" id="PF14214"/>
    </source>
</evidence>
<accession>A0ABM4CRI6</accession>
<name>A0ABM4CRI6_HYDVU</name>
<dbReference type="Proteomes" id="UP001652625">
    <property type="component" value="Chromosome 10"/>
</dbReference>
<gene>
    <name evidence="3" type="primary">LOC136086119</name>
</gene>
<dbReference type="Pfam" id="PF14214">
    <property type="entry name" value="Helitron_like_N"/>
    <property type="match status" value="1"/>
</dbReference>
<dbReference type="InterPro" id="IPR025476">
    <property type="entry name" value="Helitron_helicase-like"/>
</dbReference>
<keyword evidence="2" id="KW-1185">Reference proteome</keyword>
<organism evidence="2 3">
    <name type="scientific">Hydra vulgaris</name>
    <name type="common">Hydra</name>
    <name type="synonym">Hydra attenuata</name>
    <dbReference type="NCBI Taxonomy" id="6087"/>
    <lineage>
        <taxon>Eukaryota</taxon>
        <taxon>Metazoa</taxon>
        <taxon>Cnidaria</taxon>
        <taxon>Hydrozoa</taxon>
        <taxon>Hydroidolina</taxon>
        <taxon>Anthoathecata</taxon>
        <taxon>Aplanulata</taxon>
        <taxon>Hydridae</taxon>
        <taxon>Hydra</taxon>
    </lineage>
</organism>
<protein>
    <submittedName>
        <fullName evidence="3">Uncharacterized protein LOC136086119</fullName>
    </submittedName>
</protein>
<dbReference type="RefSeq" id="XP_065664462.1">
    <property type="nucleotide sequence ID" value="XM_065808390.1"/>
</dbReference>
<dbReference type="PANTHER" id="PTHR45786">
    <property type="entry name" value="DNA BINDING PROTEIN-LIKE"/>
    <property type="match status" value="1"/>
</dbReference>
<dbReference type="PANTHER" id="PTHR45786:SF74">
    <property type="entry name" value="ATP-DEPENDENT DNA HELICASE"/>
    <property type="match status" value="1"/>
</dbReference>
<proteinExistence type="predicted"/>
<sequence length="362" mass="42358">MQHIIDHKRNTRLAFIRNDQNKLRSEQYDPLHEHVNNLGNDHNVRPGRVVVLPSTYVRSPRALKEIFEDAVAIIKKYGKPDLFITFTCNPKWREITEYLYPGQTANDRPDLVIRVFKLKLNNLLNDIFRYSVLGKVITHAQLKTAHDINNLISAKIPDTIVNRDLYDVVKTCMLHGPCDILNPKSPCMKDGVCSKNYRKEFIDNTAAVHNGYPRYRCRDNDLVTNIKAYMAVNALKYLCKYICKGHDCTNVLINELINHDEVNTFLDCCYVSASEALWRIFEYPISHMSHTNIRLKVHLPENQLVYFREEAEQMALDCAPQGDTHLTAWFKLNTENERAHCYLYVDIHYHFIFDDKHCKRKF</sequence>
<feature type="domain" description="Helitron helicase-like" evidence="1">
    <location>
        <begin position="7"/>
        <end position="139"/>
    </location>
</feature>
<reference evidence="3" key="1">
    <citation type="submission" date="2025-08" db="UniProtKB">
        <authorList>
            <consortium name="RefSeq"/>
        </authorList>
    </citation>
    <scope>IDENTIFICATION</scope>
</reference>
<evidence type="ECO:0000313" key="2">
    <source>
        <dbReference type="Proteomes" id="UP001652625"/>
    </source>
</evidence>
<evidence type="ECO:0000313" key="3">
    <source>
        <dbReference type="RefSeq" id="XP_065664462.1"/>
    </source>
</evidence>
<dbReference type="GeneID" id="136086119"/>